<reference evidence="2" key="1">
    <citation type="journal article" date="2021" name="Proc. Natl. Acad. Sci. U.S.A.">
        <title>A Catalog of Tens of Thousands of Viruses from Human Metagenomes Reveals Hidden Associations with Chronic Diseases.</title>
        <authorList>
            <person name="Tisza M.J."/>
            <person name="Buck C.B."/>
        </authorList>
    </citation>
    <scope>NUCLEOTIDE SEQUENCE</scope>
    <source>
        <strain evidence="2">Ctshb19</strain>
    </source>
</reference>
<dbReference type="InterPro" id="IPR049522">
    <property type="entry name" value="ART-PolyVal_dom"/>
</dbReference>
<dbReference type="SUPFAM" id="SSF56399">
    <property type="entry name" value="ADP-ribosylation"/>
    <property type="match status" value="1"/>
</dbReference>
<dbReference type="EMBL" id="BK016086">
    <property type="protein sequence ID" value="DAF93713.1"/>
    <property type="molecule type" value="Genomic_DNA"/>
</dbReference>
<accession>A0A8S5UGT4</accession>
<protein>
    <submittedName>
        <fullName evidence="2">PolyVal ADP-Ribosyltransferase</fullName>
    </submittedName>
</protein>
<feature type="domain" description="ART-PolyVal-like" evidence="1">
    <location>
        <begin position="29"/>
        <end position="159"/>
    </location>
</feature>
<proteinExistence type="predicted"/>
<dbReference type="Pfam" id="PF18760">
    <property type="entry name" value="ART-PolyVal"/>
    <property type="match status" value="1"/>
</dbReference>
<organism evidence="2">
    <name type="scientific">Myoviridae sp. ctshb19</name>
    <dbReference type="NCBI Taxonomy" id="2825194"/>
    <lineage>
        <taxon>Viruses</taxon>
        <taxon>Duplodnaviria</taxon>
        <taxon>Heunggongvirae</taxon>
        <taxon>Uroviricota</taxon>
        <taxon>Caudoviricetes</taxon>
    </lineage>
</organism>
<name>A0A8S5UGT4_9CAUD</name>
<evidence type="ECO:0000313" key="2">
    <source>
        <dbReference type="EMBL" id="DAF93713.1"/>
    </source>
</evidence>
<sequence length="167" mass="18660">MEMILSLATAKQQMTPEFKRWFRNSKCVDHHGNPLRVYHGSPNTNFRAFLTGLNKAKNEAGIFFAADPKMASLYSGYDENWPAPVVGHVMPCYLSIQKLYAHDFEGGKEGRDIVINEALRHGCDGVHLKNHYDAGGVGDQWIVFSPKQIKSAMGNNGQFGESDNIDE</sequence>
<evidence type="ECO:0000259" key="1">
    <source>
        <dbReference type="Pfam" id="PF18760"/>
    </source>
</evidence>